<dbReference type="FunFam" id="1.10.1200.10:FF:000005">
    <property type="entry name" value="Nonribosomal peptide synthetase 1"/>
    <property type="match status" value="2"/>
</dbReference>
<dbReference type="PROSITE" id="PS50075">
    <property type="entry name" value="CARRIER"/>
    <property type="match status" value="5"/>
</dbReference>
<dbReference type="SUPFAM" id="SSF56801">
    <property type="entry name" value="Acetyl-CoA synthetase-like"/>
    <property type="match status" value="5"/>
</dbReference>
<dbReference type="Pfam" id="PF00550">
    <property type="entry name" value="PP-binding"/>
    <property type="match status" value="5"/>
</dbReference>
<dbReference type="FunFam" id="3.40.50.12780:FF:000012">
    <property type="entry name" value="Non-ribosomal peptide synthetase"/>
    <property type="match status" value="5"/>
</dbReference>
<feature type="compositionally biased region" description="Basic residues" evidence="5">
    <location>
        <begin position="5396"/>
        <end position="5408"/>
    </location>
</feature>
<dbReference type="InterPro" id="IPR020806">
    <property type="entry name" value="PKS_PP-bd"/>
</dbReference>
<evidence type="ECO:0000256" key="1">
    <source>
        <dbReference type="ARBA" id="ARBA00001957"/>
    </source>
</evidence>
<dbReference type="CDD" id="cd19544">
    <property type="entry name" value="E-C_NRPS"/>
    <property type="match status" value="1"/>
</dbReference>
<feature type="region of interest" description="Disordered" evidence="5">
    <location>
        <begin position="5385"/>
        <end position="5418"/>
    </location>
</feature>
<dbReference type="Gene3D" id="3.30.559.30">
    <property type="entry name" value="Nonribosomal peptide synthetase, condensation domain"/>
    <property type="match status" value="5"/>
</dbReference>
<dbReference type="FunFam" id="2.30.38.10:FF:000001">
    <property type="entry name" value="Non-ribosomal peptide synthetase PvdI"/>
    <property type="match status" value="4"/>
</dbReference>
<dbReference type="CDD" id="cd05930">
    <property type="entry name" value="A_NRPS"/>
    <property type="match status" value="2"/>
</dbReference>
<evidence type="ECO:0000256" key="5">
    <source>
        <dbReference type="SAM" id="MobiDB-lite"/>
    </source>
</evidence>
<dbReference type="InterPro" id="IPR020845">
    <property type="entry name" value="AMP-binding_CS"/>
</dbReference>
<gene>
    <name evidence="7" type="ORF">XSP_002190</name>
</gene>
<feature type="domain" description="Carrier" evidence="6">
    <location>
        <begin position="5307"/>
        <end position="5382"/>
    </location>
</feature>
<dbReference type="CDD" id="cd12117">
    <property type="entry name" value="A_NRPS_Srf_like"/>
    <property type="match status" value="3"/>
</dbReference>
<dbReference type="Gene3D" id="3.30.300.30">
    <property type="match status" value="5"/>
</dbReference>
<reference evidence="7 9" key="1">
    <citation type="submission" date="2020-07" db="EMBL/GenBank/DDBJ databases">
        <authorList>
            <person name="Teixeira M."/>
        </authorList>
    </citation>
    <scope>NUCLEOTIDE SEQUENCE</scope>
    <source>
        <strain evidence="8">1</strain>
        <strain evidence="7">Xanthomonas sp. CPBF 367</strain>
    </source>
</reference>
<dbReference type="PROSITE" id="PS00012">
    <property type="entry name" value="PHOSPHOPANTETHEINE"/>
    <property type="match status" value="4"/>
</dbReference>
<dbReference type="SUPFAM" id="SSF52777">
    <property type="entry name" value="CoA-dependent acyltransferases"/>
    <property type="match status" value="10"/>
</dbReference>
<dbReference type="Gene3D" id="3.30.559.10">
    <property type="entry name" value="Chloramphenicol acetyltransferase-like domain"/>
    <property type="match status" value="5"/>
</dbReference>
<dbReference type="PANTHER" id="PTHR45527:SF1">
    <property type="entry name" value="FATTY ACID SYNTHASE"/>
    <property type="match status" value="1"/>
</dbReference>
<dbReference type="SMART" id="SM00823">
    <property type="entry name" value="PKS_PP"/>
    <property type="match status" value="5"/>
</dbReference>
<dbReference type="Gene3D" id="3.40.50.980">
    <property type="match status" value="10"/>
</dbReference>
<dbReference type="EMBL" id="LR824641">
    <property type="protein sequence ID" value="CAD0327782.1"/>
    <property type="molecule type" value="Genomic_DNA"/>
</dbReference>
<protein>
    <submittedName>
        <fullName evidence="7">Non-ribosomal peptide synthase/polyketide synthase</fullName>
    </submittedName>
</protein>
<organism evidence="7">
    <name type="scientific">Xanthomonas euroxanthea</name>
    <dbReference type="NCBI Taxonomy" id="2259622"/>
    <lineage>
        <taxon>Bacteria</taxon>
        <taxon>Pseudomonadati</taxon>
        <taxon>Pseudomonadota</taxon>
        <taxon>Gammaproteobacteria</taxon>
        <taxon>Lysobacterales</taxon>
        <taxon>Lysobacteraceae</taxon>
        <taxon>Xanthomonas</taxon>
    </lineage>
</organism>
<name>A0A8E4E0B9_9XANT</name>
<dbReference type="GO" id="GO:0043041">
    <property type="term" value="P:amino acid activation for nonribosomal peptide biosynthetic process"/>
    <property type="evidence" value="ECO:0007669"/>
    <property type="project" value="TreeGrafter"/>
</dbReference>
<dbReference type="GO" id="GO:0044550">
    <property type="term" value="P:secondary metabolite biosynthetic process"/>
    <property type="evidence" value="ECO:0007669"/>
    <property type="project" value="UniProtKB-ARBA"/>
</dbReference>
<dbReference type="InterPro" id="IPR006162">
    <property type="entry name" value="Ppantetheine_attach_site"/>
</dbReference>
<dbReference type="Pfam" id="PF13193">
    <property type="entry name" value="AMP-binding_C"/>
    <property type="match status" value="5"/>
</dbReference>
<sequence length="5418" mass="584296">MSERETAKLELLLRLLNGSSAVSPKTLSGGHIPVAERTLPVPLSSAQQRLWFLDQLDPAAGLAYHIPAALRLQGTLDVAALQATLDRIVARHESLRTCFVQGEDGPVQQFAPETIGFALEQVDLSALPHDAQQAVVEQRSAQEALTPFDLAVGPLIRGQLLRLSAQEHVLLVTQHHIVSDGWSIGVMIGEVTALYAAFSEGQPDPLPPLAIQYADYALWQRQWLQGEALQQQLGFWREHLSGAPALLELPTDRPRPAVQSYAGGRVEVVLQPELVKRLRSFSQHHGTTVFMTLLSGWALLMSRLSGQGEVVIGTPVANRQRAEIEPLIGFFVNTLALRVNVQAASDVAGLLAQVKATALAGYAHQDVPFEQVVELLRPSRSLGHSPLYQVSFSLNNTPDRGPLEASGLHFALCPPRLETTQFDLSLSLQETDAGLIGNLTYAHDLFDASSVEQLVGAYATLLAALAEERESDLARLPLLTSAQRDQLVHGFNATQAEYPREGLIGACFTAQAQARPGAVAVVEGDERLSYAELECAANQLAHRLVGMGAGPGQRVALCMERGIALVVSMLAVVKAGGAYVPLEPTAPAARLAWQLEDCAPVALLTQDALVDDLPAQSLLPVVVVDDPQEVRQTAAQPRHAPVVEGLGARDLAYVIYTSGSTGQPKGVMVEHRNVLRLVINSGFAPLGVDDCVAHCASPAFDAATWEIWGALLNGARLQIVSAAQVRDPAQLGTALQAGGVTALWLTAGLFNEVVDALEDALGGLRYLLIGGEALDAVAVGRLVNRPVRPQQVLNGYGPTESTTFATTYLIPPVAPGQRSIPIGRPIGNTRIHVLDTAGQVVPVGVVGQLHIGGDGVARGYLNRPELTAERFIADPFSADPQARLYRTGDLARWRADGTLDYVGRNDFQVKIRGFRIELGEIEAQLLACADVREAVVLAREDSPGDKRLVAYVLAEEGTSPEAATLRAALARKLPEYMVPVAFVRVSGWPLTVNGKLDRRALPPPDGESVAAQAYEAPANEREAQVAGLWADLLGVAQVGRHDHFFELGGHSLLAIQLVSALRRTLGREVPLGRLFEHPTLAGFAATLDDSTHSTLGSVVPADRSAALPLSWAQQRLWFLDQLDPAAGLAYHIPAALRLQGTLDVAALQATLDRIVARHESLRTCFVQGEDGPVQQFAPETIGFALEQVDLSALSHDAQQAVVEQRSAQEALAPFDLAVGPLIRGQLLRLSAQEHVLLVTQHHIVSDGWSIGVMIGEVTALYEAFSQGQPDPLPPLAIQYADYALWQRQWLQGEALQQQLGFWREHLSGAPALLELPTDRPRPAVQSYAGGNVAFTLPAPLVERLHALSQRHGTTLFMTLLSGWALLMSRLSGQGEVVIGTPVANRQRAEIEPLIGFFVNTLALRVNVQAASDVAGLLAQVKATALAGYAHQDVPFEQVVELLRPSRSLGHSPLYQVSFSLNNTPDRGPLEASGLHFALCPPRLETTQFDLSLSLQETDAGLIGNLTYAHDLFDASSVEQLVGAYATLLAALAEERESDLARLPLLTSAQRDQLVHGFNATQAEYPREGLIGACFTAQAQARPGAVAVVEGDERLSYAELECAANQLAHRLVGMGAGPGQRVALCMERGIALVVSMLAVVKAGGAYVPLEPTAPAARLAWQLEDCAPVALLTQDALVDDLPAQSLLPVVVVDDPQEVRQTAAQPRHAPVVEGLGARDLAYVIYTSGSTGQPKGVMVEHRNVLRLVINSGFAPLGVDDCVAHCASPAFDAATWEIWGALLNGARLQIVSAAQVRDPAQLGTALQAGGVTALWLTAGLFNEVVDALEDALGGLRYLLIGGEALDAVAVGRLVNRPVRPQQVLNGYGPTESTTFATTYLIPPVAPGQRSIPIGRPIGNTRIHVLDTAGQVVPVGVVGQLHIGGDGVARGYLNRPELTAERFIADPFSADPQARLYRTGDLARWRADGTLDYVGRNDFQVKIRGFRIELGEIEAQLLACADVREAVVLAREDSPGDKRLVAYVLAEEGTSPEAATLRAALARKLPEYMVPVAFVRVSGWPLTVNGKLDRRALPPPDGESVAAQAYEAPANEREAQVAGLWADLLGVAQVGRHDHFFELGGHSLLAIQLVSALRRTLGREVPLGRLFEHPTLAGFAATLDDSTHSTLGSVVPADRSAALPLSWAQQRLWFLDQLDPAAGLAYHIPAALRLQGTLDVAALQATLDRIVARHESLRTCFVQGEDGPVQQFAPETIGFALEQVDLSALSHDAQQAVVEQRSAQEALAPFDLAVGPLIRGQLLRLSAQEHVLLVTQHHIVSDGWSIGVMIGEVTALYEAFSQGQPDPLPPLAIQYADYALWQRQWLQGEALQQQLGFWREHLSGAPALLELPTDRPRPAVQSYAGGRVEVVLQPELVKRLRSFSQHHGTTVFMTLLSGWALLMSRLSGQGEVVIGTPVANRQRAEIEPLIGFFVNTLALRVNVQAASDVAGLLAQVKATALAGYAHQDVPFEQVVDTLQPSRSLSHGPLFQTIFALNNTPSSDASVLPGITFDRIATPESHAAVDLGMSLEEVGDVIQGQITFASALLDAQTVERWFQHYATLLEGFIADDRCAPGRVPLLTTQQHLLLDSFNPMPTDYPRESLLHLEFEKLAATQPDRAAVVEGDTVVSYSTVNQRANQVARHLLSVGVQPGDRVAISLPRGIDLVVGLLSILKAGAVYVPIDPSYPSERIAYMLADSAPTALVTADALLACFPDTGMPRVCLEREEARIGAYDDSNLHCPHPTSPPLAYVIYTSGSTGQPKGVMLHHRSVLRLVMDRSYLDIGPEDCLAHCANPAFDAAAWEIWVTLLAGARLLVVPQSTLLDGEAFRSLLLNQAVTILHLTVGLFNQYAPTLADVIPRLRCLLFGGEQSDVGVVSRVMRDHPPGRLVHCYGPTETTTFTATHTVSGGLEGSPTVPIGRPLANTRIYLLDGEGQRVPVGVRGEINIAGEGVALGYLNRPELTAERFIADPFAADRGARMYRSGDMGRWRVDGTLEYLGRNDCQVKIRGFRIELGEIEMQLAACPGVREAVVLAYGGDAGDKRLVAYVIAQADAMPTPETLRGTLSQSLPEYMLPSAYVALDAWPLTENGKLDRRALPPPDHAAIAGTLYEAPVTDAEQQLARVWSRLLGRERVGRQDNFFELGGHSLLVVQMIAALQREGWRTDVKSAFANRTLADMARVLEPLSDVAGPVPFERPTVPPGCHRISPDMVPLADISQVEIDRIVAAAPGGVNNIQDIYPLTPMQEGILFHHLLGEGDDAYLLRFVLGFDSRERLEGFLAALQTLVQRHDILRTAIHWQRIRQPVQVVHRHAQLRLVEVAADGADARERLLAISDPQCRTFDLTQAPLLEAFTAFDMDRGEYVLALLHHHVVCDHVSMHALLDEIGLLLDGDAGELAPPTPYRELVVHSRATPGESHERYFRGVLGKVDTPTLPFDALEVMANGQGVVEVRNAVASDVSRRVRTCASRQKVSPSVLFHAAWAMVAARCTAQDTVVFGTVLSGRMQGARGHADIVGMSLNTLPLCVSLGSMSATGLLGAVHESVVVLLEHEHASLALAQRCSGVAPPLPLFNSLFNYRHVGAFASDGEASESLMAGVRVIDAKERTNYPITISVNDAADGSFGLVVQAGAGIDAERVAAYLLTSIEVLVSAVEEGNREEVAELDILPATERDRLLRGFNPPITEYPRTALLHAAFERNARVQPEAVAVEDARQRVTYGSLNRRANQMAHYLIQLGVGPGTRVAICLERGPDMVAGVLAILKAGGAYVPLDPDYPLDRLVYMLEDSAPAVLLTDALLQARWPDLSMPVVRWDGDADAIAACAADDPDPVRVGANAADLAYVIYTSGSTGLPKGVMVQHRPVVNLVDWVNRTFLVGPSDRLLFTTSLCFDLSVYDIFGMLAAGGVVRIASKDEVADPRRLLDILYEEDVTFWDSAPAVFGQLSHMLETGRAGNGHLRLAFFSGDWIPLDLPVALRRAFPECQVVALGGATEATVWSNYHQVVDADPAWSSVPYGRPIQNATYHVLDARLRPCPVGVAGDLYIGGECLSAGYFRRPALTAERYIRSPFAMEPDARLYRTGDRARYWADGTLEFLGRLDSQVKIRGFRIELGEIEAQLLACAGIREAVVVAREERAGDRRLVAYLIAEDGAEPVPAVLRDALARKLPEYMLPSAFVVLAAWPLTANGKLDRAALPAADAAAVATRGHEAPVSEIEVQVAGIWAELLGLERVGRQDNFFALGGHSLLATQVVSAVRRLLGWEVPLGQVFRHPTLAAFAACVEESAPSTLEALVPTVRPEVLPLSWAQQRLWFLDQLDPAASAAYHMPAALRLQGALDRVALQAALDRVVARHEGLRARFVSGKDGPVQQFAPDSIGFALQYRDLGDLAPAAQAEAVAEADRRQTQSPFDLTTGPLIRGQLLRLSAQEHVLLVTQHHIVSDGWSIGVMIGEVTALYEAFSQGQPDPLPPLAIQYADYALWQRQWLQGEALQQQLGFWREHLSGAPALLELPTDRPRPAVQSYAGGNVAFTLPAPLVERLHALSQRHGTTLFMTLLSGWALLMSRLSGQGEVVIGTPVANRQRAEIEPLIGFFVNTLALRVNVQAASDVAGLLAQVKATALAGYTHQELAFEQVVEALQPTRSLGHSPVFQTMVSLNNTPVRGATEVPGLVLSPLESQQTTTQFDLSLSLIEADEVLEGGLEYASDLFDAATVQRWCAHLVKVLEAMVADDRQAVAAVPLLADFARDQLVRAFNQTASAPVEAATVQALFERQVQQAPSAVAVIHEDRAVSYAELNRQSNQLAHQLIGLGVGPEHRVALCMERGVDMVVGLLGILKAGAGYVPLDPAYPRERLAYIVQDSAPTAVLSHIGLPAAVHDWLQTVAPAQVVLGDAATMERLGALPEHDPAVTSDAHDLAYVIHTSGSTGRPKGVLVEHHSMVNLVAEHVRRCGLGRDDRVLQFASMSFDASVEEIFAPLAAGATLVLRPSLLPPDSTFSQYLRDQRISVVELPTAFWHYWVGDAGFEHGLAQTCARLVVIGGEKASADSVARWHHACARHPCQLLNTYGPTEATVYATATLLEPACRATGEPSIGRPIANTQVHVLDAWQQVQPLGVVGEIHIGGAGVARGYLNQPALTAERFIADPFSTDPQARLYRTGDLGRWRADGTLEYVGRNDFQVKLRGFRIELGEIESRLRACAGVREAVVLAREDRPGDPRLVAYVQADTGAMPASAALREALSGALPDYMVPGAYVTVDAWPVNASGKLDRRALPAPDAAAVSNRFVAPHSEIEIVLAALWAEVLAISQVGVHDNFFELGGNSLLIVRLHQRVLQHYPRNCTLMDMFTYPTVASLARHLAAGEEDMAGEADGAARGAARRAHAQSRSRASRPAPSGIEN</sequence>
<dbReference type="Proteomes" id="UP000515493">
    <property type="component" value="Chromosome"/>
</dbReference>
<dbReference type="FunFam" id="1.10.1200.10:FF:000016">
    <property type="entry name" value="Non-ribosomal peptide synthase"/>
    <property type="match status" value="3"/>
</dbReference>
<feature type="domain" description="Carrier" evidence="6">
    <location>
        <begin position="3143"/>
        <end position="3217"/>
    </location>
</feature>
<dbReference type="InterPro" id="IPR023213">
    <property type="entry name" value="CAT-like_dom_sf"/>
</dbReference>
<keyword evidence="3" id="KW-0596">Phosphopantetheine</keyword>
<evidence type="ECO:0000256" key="2">
    <source>
        <dbReference type="ARBA" id="ARBA00006432"/>
    </source>
</evidence>
<dbReference type="NCBIfam" id="NF004282">
    <property type="entry name" value="PRK05691.1"/>
    <property type="match status" value="5"/>
</dbReference>
<evidence type="ECO:0000256" key="3">
    <source>
        <dbReference type="ARBA" id="ARBA00022450"/>
    </source>
</evidence>
<accession>A0A8E4E0B9</accession>
<dbReference type="GO" id="GO:0003824">
    <property type="term" value="F:catalytic activity"/>
    <property type="evidence" value="ECO:0007669"/>
    <property type="project" value="InterPro"/>
</dbReference>
<feature type="compositionally biased region" description="Low complexity" evidence="5">
    <location>
        <begin position="5409"/>
        <end position="5418"/>
    </location>
</feature>
<dbReference type="InterPro" id="IPR036736">
    <property type="entry name" value="ACP-like_sf"/>
</dbReference>
<dbReference type="InterPro" id="IPR025110">
    <property type="entry name" value="AMP-bd_C"/>
</dbReference>
<dbReference type="NCBIfam" id="TIGR01733">
    <property type="entry name" value="AA-adenyl-dom"/>
    <property type="match status" value="5"/>
</dbReference>
<dbReference type="FunFam" id="3.40.50.980:FF:000001">
    <property type="entry name" value="Non-ribosomal peptide synthetase"/>
    <property type="match status" value="5"/>
</dbReference>
<dbReference type="KEGG" id="xeu:XSP_002190"/>
<dbReference type="InterPro" id="IPR001242">
    <property type="entry name" value="Condensation_dom"/>
</dbReference>
<dbReference type="Pfam" id="PF00668">
    <property type="entry name" value="Condensation"/>
    <property type="match status" value="5"/>
</dbReference>
<evidence type="ECO:0000313" key="8">
    <source>
        <dbReference type="EMBL" id="CAD1792145.1"/>
    </source>
</evidence>
<dbReference type="InterPro" id="IPR000873">
    <property type="entry name" value="AMP-dep_synth/lig_dom"/>
</dbReference>
<dbReference type="InterPro" id="IPR045851">
    <property type="entry name" value="AMP-bd_C_sf"/>
</dbReference>
<comment type="similarity">
    <text evidence="2">Belongs to the ATP-dependent AMP-binding enzyme family.</text>
</comment>
<dbReference type="FunFam" id="3.30.300.30:FF:000010">
    <property type="entry name" value="Enterobactin synthetase component F"/>
    <property type="match status" value="5"/>
</dbReference>
<dbReference type="SUPFAM" id="SSF47336">
    <property type="entry name" value="ACP-like"/>
    <property type="match status" value="5"/>
</dbReference>
<dbReference type="GO" id="GO:0072330">
    <property type="term" value="P:monocarboxylic acid biosynthetic process"/>
    <property type="evidence" value="ECO:0007669"/>
    <property type="project" value="UniProtKB-ARBA"/>
</dbReference>
<evidence type="ECO:0000259" key="6">
    <source>
        <dbReference type="PROSITE" id="PS50075"/>
    </source>
</evidence>
<evidence type="ECO:0000313" key="7">
    <source>
        <dbReference type="EMBL" id="CAD0327782.1"/>
    </source>
</evidence>
<dbReference type="Gene3D" id="1.10.1200.10">
    <property type="entry name" value="ACP-like"/>
    <property type="match status" value="5"/>
</dbReference>
<feature type="domain" description="Carrier" evidence="6">
    <location>
        <begin position="2082"/>
        <end position="2157"/>
    </location>
</feature>
<dbReference type="GO" id="GO:0005829">
    <property type="term" value="C:cytosol"/>
    <property type="evidence" value="ECO:0007669"/>
    <property type="project" value="TreeGrafter"/>
</dbReference>
<proteinExistence type="inferred from homology"/>
<dbReference type="PROSITE" id="PS00455">
    <property type="entry name" value="AMP_BINDING"/>
    <property type="match status" value="5"/>
</dbReference>
<feature type="domain" description="Carrier" evidence="6">
    <location>
        <begin position="4235"/>
        <end position="4310"/>
    </location>
</feature>
<dbReference type="FunFam" id="3.30.559.10:FF:000012">
    <property type="entry name" value="Non-ribosomal peptide synthetase"/>
    <property type="match status" value="4"/>
</dbReference>
<dbReference type="Pfam" id="PF00501">
    <property type="entry name" value="AMP-binding"/>
    <property type="match status" value="5"/>
</dbReference>
<dbReference type="EMBL" id="LR861803">
    <property type="protein sequence ID" value="CAD1792145.1"/>
    <property type="molecule type" value="Genomic_DNA"/>
</dbReference>
<dbReference type="Gene3D" id="2.30.38.10">
    <property type="entry name" value="Luciferase, Domain 3"/>
    <property type="match status" value="5"/>
</dbReference>
<dbReference type="NCBIfam" id="NF003417">
    <property type="entry name" value="PRK04813.1"/>
    <property type="match status" value="5"/>
</dbReference>
<dbReference type="GO" id="GO:0031177">
    <property type="term" value="F:phosphopantetheine binding"/>
    <property type="evidence" value="ECO:0007669"/>
    <property type="project" value="InterPro"/>
</dbReference>
<dbReference type="PANTHER" id="PTHR45527">
    <property type="entry name" value="NONRIBOSOMAL PEPTIDE SYNTHETASE"/>
    <property type="match status" value="1"/>
</dbReference>
<evidence type="ECO:0000313" key="9">
    <source>
        <dbReference type="Proteomes" id="UP000515493"/>
    </source>
</evidence>
<comment type="cofactor">
    <cofactor evidence="1">
        <name>pantetheine 4'-phosphate</name>
        <dbReference type="ChEBI" id="CHEBI:47942"/>
    </cofactor>
</comment>
<dbReference type="CDD" id="cd19531">
    <property type="entry name" value="LCL_NRPS-like"/>
    <property type="match status" value="4"/>
</dbReference>
<evidence type="ECO:0000256" key="4">
    <source>
        <dbReference type="ARBA" id="ARBA00022553"/>
    </source>
</evidence>
<keyword evidence="4" id="KW-0597">Phosphoprotein</keyword>
<dbReference type="InterPro" id="IPR009081">
    <property type="entry name" value="PP-bd_ACP"/>
</dbReference>
<feature type="domain" description="Carrier" evidence="6">
    <location>
        <begin position="1016"/>
        <end position="1091"/>
    </location>
</feature>
<dbReference type="InterPro" id="IPR010071">
    <property type="entry name" value="AA_adenyl_dom"/>
</dbReference>